<dbReference type="PANTHER" id="PTHR46797">
    <property type="entry name" value="HTH-TYPE TRANSCRIPTIONAL REGULATOR"/>
    <property type="match status" value="1"/>
</dbReference>
<evidence type="ECO:0000313" key="3">
    <source>
        <dbReference type="EMBL" id="ACZ38055.1"/>
    </source>
</evidence>
<dbReference type="KEGG" id="sti:Sthe_0618"/>
<dbReference type="GO" id="GO:0003677">
    <property type="term" value="F:DNA binding"/>
    <property type="evidence" value="ECO:0007669"/>
    <property type="project" value="UniProtKB-KW"/>
</dbReference>
<dbReference type="InterPro" id="IPR050807">
    <property type="entry name" value="TransReg_Diox_bact_type"/>
</dbReference>
<dbReference type="GO" id="GO:0005829">
    <property type="term" value="C:cytosol"/>
    <property type="evidence" value="ECO:0007669"/>
    <property type="project" value="TreeGrafter"/>
</dbReference>
<feature type="domain" description="HTH cro/C1-type" evidence="2">
    <location>
        <begin position="16"/>
        <end position="70"/>
    </location>
</feature>
<dbReference type="EMBL" id="CP001823">
    <property type="protein sequence ID" value="ACZ38055.1"/>
    <property type="molecule type" value="Genomic_DNA"/>
</dbReference>
<sequence length="125" mass="13651">MGERGESYREAVGATIRGLRLTRGWSLRDLSQASGISVPYLSEIERGRKDPSGAVLAQLAEALDLSLGALLCEIGRAIDASYTPDGAMSARQELRAALEGLPEEDVAEVARFARYLRWRREQDSG</sequence>
<evidence type="ECO:0000256" key="1">
    <source>
        <dbReference type="ARBA" id="ARBA00023125"/>
    </source>
</evidence>
<gene>
    <name evidence="3" type="ordered locus">Sthe_0618</name>
</gene>
<dbReference type="FunCoup" id="D1C1D8">
    <property type="interactions" value="56"/>
</dbReference>
<dbReference type="InterPro" id="IPR010982">
    <property type="entry name" value="Lambda_DNA-bd_dom_sf"/>
</dbReference>
<dbReference type="SUPFAM" id="SSF47413">
    <property type="entry name" value="lambda repressor-like DNA-binding domains"/>
    <property type="match status" value="1"/>
</dbReference>
<dbReference type="GO" id="GO:0003700">
    <property type="term" value="F:DNA-binding transcription factor activity"/>
    <property type="evidence" value="ECO:0007669"/>
    <property type="project" value="TreeGrafter"/>
</dbReference>
<keyword evidence="4" id="KW-1185">Reference proteome</keyword>
<dbReference type="SMART" id="SM00530">
    <property type="entry name" value="HTH_XRE"/>
    <property type="match status" value="1"/>
</dbReference>
<evidence type="ECO:0000259" key="2">
    <source>
        <dbReference type="PROSITE" id="PS50943"/>
    </source>
</evidence>
<dbReference type="InterPro" id="IPR001387">
    <property type="entry name" value="Cro/C1-type_HTH"/>
</dbReference>
<dbReference type="Proteomes" id="UP000002027">
    <property type="component" value="Chromosome 1"/>
</dbReference>
<accession>D1C1D8</accession>
<reference evidence="4" key="1">
    <citation type="submission" date="2009-11" db="EMBL/GenBank/DDBJ databases">
        <title>The complete chromosome 1 of Sphaerobacter thermophilus DSM 20745.</title>
        <authorList>
            <person name="Lucas S."/>
            <person name="Copeland A."/>
            <person name="Lapidus A."/>
            <person name="Glavina del Rio T."/>
            <person name="Dalin E."/>
            <person name="Tice H."/>
            <person name="Bruce D."/>
            <person name="Goodwin L."/>
            <person name="Pitluck S."/>
            <person name="Kyrpides N."/>
            <person name="Mavromatis K."/>
            <person name="Ivanova N."/>
            <person name="Mikhailova N."/>
            <person name="LaButti K.M."/>
            <person name="Clum A."/>
            <person name="Sun H.I."/>
            <person name="Brettin T."/>
            <person name="Detter J.C."/>
            <person name="Han C."/>
            <person name="Larimer F."/>
            <person name="Land M."/>
            <person name="Hauser L."/>
            <person name="Markowitz V."/>
            <person name="Cheng J.F."/>
            <person name="Hugenholtz P."/>
            <person name="Woyke T."/>
            <person name="Wu D."/>
            <person name="Steenblock K."/>
            <person name="Schneider S."/>
            <person name="Pukall R."/>
            <person name="Goeker M."/>
            <person name="Klenk H.P."/>
            <person name="Eisen J.A."/>
        </authorList>
    </citation>
    <scope>NUCLEOTIDE SEQUENCE [LARGE SCALE GENOMIC DNA]</scope>
    <source>
        <strain evidence="4">ATCC 49802 / DSM 20745 / S 6022</strain>
    </source>
</reference>
<name>D1C1D8_SPHTD</name>
<dbReference type="Pfam" id="PF01381">
    <property type="entry name" value="HTH_3"/>
    <property type="match status" value="1"/>
</dbReference>
<dbReference type="PANTHER" id="PTHR46797:SF1">
    <property type="entry name" value="METHYLPHOSPHONATE SYNTHASE"/>
    <property type="match status" value="1"/>
</dbReference>
<dbReference type="CDD" id="cd00093">
    <property type="entry name" value="HTH_XRE"/>
    <property type="match status" value="1"/>
</dbReference>
<dbReference type="Gene3D" id="1.10.260.40">
    <property type="entry name" value="lambda repressor-like DNA-binding domains"/>
    <property type="match status" value="1"/>
</dbReference>
<dbReference type="AlphaFoldDB" id="D1C1D8"/>
<dbReference type="eggNOG" id="COG1396">
    <property type="taxonomic scope" value="Bacteria"/>
</dbReference>
<dbReference type="HOGENOM" id="CLU_066192_17_5_0"/>
<organism evidence="3 4">
    <name type="scientific">Sphaerobacter thermophilus (strain ATCC 49802 / DSM 20745 / KCCM 41009 / NCIMB 13125 / S 6022)</name>
    <dbReference type="NCBI Taxonomy" id="479434"/>
    <lineage>
        <taxon>Bacteria</taxon>
        <taxon>Pseudomonadati</taxon>
        <taxon>Thermomicrobiota</taxon>
        <taxon>Thermomicrobia</taxon>
        <taxon>Sphaerobacterales</taxon>
        <taxon>Sphaerobacterineae</taxon>
        <taxon>Sphaerobacteraceae</taxon>
        <taxon>Sphaerobacter</taxon>
    </lineage>
</organism>
<dbReference type="RefSeq" id="WP_012871102.1">
    <property type="nucleotide sequence ID" value="NC_013523.1"/>
</dbReference>
<reference evidence="3 4" key="2">
    <citation type="journal article" date="2010" name="Stand. Genomic Sci.">
        <title>Complete genome sequence of Desulfohalobium retbaense type strain (HR(100)).</title>
        <authorList>
            <person name="Spring S."/>
            <person name="Nolan M."/>
            <person name="Lapidus A."/>
            <person name="Glavina Del Rio T."/>
            <person name="Copeland A."/>
            <person name="Tice H."/>
            <person name="Cheng J.F."/>
            <person name="Lucas S."/>
            <person name="Land M."/>
            <person name="Chen F."/>
            <person name="Bruce D."/>
            <person name="Goodwin L."/>
            <person name="Pitluck S."/>
            <person name="Ivanova N."/>
            <person name="Mavromatis K."/>
            <person name="Mikhailova N."/>
            <person name="Pati A."/>
            <person name="Chen A."/>
            <person name="Palaniappan K."/>
            <person name="Hauser L."/>
            <person name="Chang Y.J."/>
            <person name="Jeffries C.D."/>
            <person name="Munk C."/>
            <person name="Kiss H."/>
            <person name="Chain P."/>
            <person name="Han C."/>
            <person name="Brettin T."/>
            <person name="Detter J.C."/>
            <person name="Schuler E."/>
            <person name="Goker M."/>
            <person name="Rohde M."/>
            <person name="Bristow J."/>
            <person name="Eisen J.A."/>
            <person name="Markowitz V."/>
            <person name="Hugenholtz P."/>
            <person name="Kyrpides N.C."/>
            <person name="Klenk H.P."/>
        </authorList>
    </citation>
    <scope>NUCLEOTIDE SEQUENCE [LARGE SCALE GENOMIC DNA]</scope>
    <source>
        <strain evidence="4">ATCC 49802 / DSM 20745 / S 6022</strain>
    </source>
</reference>
<proteinExistence type="predicted"/>
<dbReference type="InParanoid" id="D1C1D8"/>
<dbReference type="PROSITE" id="PS50943">
    <property type="entry name" value="HTH_CROC1"/>
    <property type="match status" value="1"/>
</dbReference>
<dbReference type="OrthoDB" id="166645at2"/>
<dbReference type="STRING" id="479434.Sthe_0618"/>
<keyword evidence="1" id="KW-0238">DNA-binding</keyword>
<evidence type="ECO:0000313" key="4">
    <source>
        <dbReference type="Proteomes" id="UP000002027"/>
    </source>
</evidence>
<protein>
    <submittedName>
        <fullName evidence="3">Transcriptional regulator, XRE family</fullName>
    </submittedName>
</protein>